<gene>
    <name evidence="1" type="ORF">ACFPP6_06090</name>
</gene>
<accession>A0ABV9ZVP5</accession>
<sequence length="63" mass="7153">MTDRIRLDDLTSSQLDQLYDQLDILRGFCDVVLLELESWHPTESPRLLRTELAALSAALRAAP</sequence>
<reference evidence="2" key="1">
    <citation type="journal article" date="2019" name="Int. J. Syst. Evol. Microbiol.">
        <title>The Global Catalogue of Microorganisms (GCM) 10K type strain sequencing project: providing services to taxonomists for standard genome sequencing and annotation.</title>
        <authorList>
            <consortium name="The Broad Institute Genomics Platform"/>
            <consortium name="The Broad Institute Genome Sequencing Center for Infectious Disease"/>
            <person name="Wu L."/>
            <person name="Ma J."/>
        </authorList>
    </citation>
    <scope>NUCLEOTIDE SEQUENCE [LARGE SCALE GENOMIC DNA]</scope>
    <source>
        <strain evidence="2">CGMCC 4.1641</strain>
    </source>
</reference>
<keyword evidence="2" id="KW-1185">Reference proteome</keyword>
<dbReference type="Proteomes" id="UP001596222">
    <property type="component" value="Unassembled WGS sequence"/>
</dbReference>
<proteinExistence type="predicted"/>
<dbReference type="RefSeq" id="WP_382037965.1">
    <property type="nucleotide sequence ID" value="NZ_JBHSKJ010000003.1"/>
</dbReference>
<evidence type="ECO:0000313" key="1">
    <source>
        <dbReference type="EMBL" id="MFC5144255.1"/>
    </source>
</evidence>
<comment type="caution">
    <text evidence="1">The sequence shown here is derived from an EMBL/GenBank/DDBJ whole genome shotgun (WGS) entry which is preliminary data.</text>
</comment>
<protein>
    <submittedName>
        <fullName evidence="1">Uncharacterized protein</fullName>
    </submittedName>
</protein>
<organism evidence="1 2">
    <name type="scientific">Streptomyces aureoversilis</name>
    <dbReference type="NCBI Taxonomy" id="67277"/>
    <lineage>
        <taxon>Bacteria</taxon>
        <taxon>Bacillati</taxon>
        <taxon>Actinomycetota</taxon>
        <taxon>Actinomycetes</taxon>
        <taxon>Kitasatosporales</taxon>
        <taxon>Streptomycetaceae</taxon>
        <taxon>Streptomyces</taxon>
    </lineage>
</organism>
<dbReference type="EMBL" id="JBHSKJ010000003">
    <property type="protein sequence ID" value="MFC5144255.1"/>
    <property type="molecule type" value="Genomic_DNA"/>
</dbReference>
<name>A0ABV9ZVP5_9ACTN</name>
<evidence type="ECO:0000313" key="2">
    <source>
        <dbReference type="Proteomes" id="UP001596222"/>
    </source>
</evidence>